<dbReference type="SMART" id="SM00448">
    <property type="entry name" value="REC"/>
    <property type="match status" value="1"/>
</dbReference>
<dbReference type="Pfam" id="PF00072">
    <property type="entry name" value="Response_reg"/>
    <property type="match status" value="1"/>
</dbReference>
<evidence type="ECO:0000256" key="1">
    <source>
        <dbReference type="ARBA" id="ARBA00000085"/>
    </source>
</evidence>
<dbReference type="InterPro" id="IPR013783">
    <property type="entry name" value="Ig-like_fold"/>
</dbReference>
<evidence type="ECO:0000256" key="2">
    <source>
        <dbReference type="ARBA" id="ARBA00012438"/>
    </source>
</evidence>
<dbReference type="SMART" id="SM00388">
    <property type="entry name" value="HisKA"/>
    <property type="match status" value="1"/>
</dbReference>
<evidence type="ECO:0000256" key="7">
    <source>
        <dbReference type="ARBA" id="ARBA00023125"/>
    </source>
</evidence>
<dbReference type="Gene3D" id="3.30.565.10">
    <property type="entry name" value="Histidine kinase-like ATPase, C-terminal domain"/>
    <property type="match status" value="1"/>
</dbReference>
<keyword evidence="7" id="KW-0238">DNA-binding</keyword>
<dbReference type="Gene3D" id="3.40.50.2300">
    <property type="match status" value="1"/>
</dbReference>
<dbReference type="Gene3D" id="1.10.10.60">
    <property type="entry name" value="Homeodomain-like"/>
    <property type="match status" value="1"/>
</dbReference>
<dbReference type="PROSITE" id="PS50110">
    <property type="entry name" value="RESPONSE_REGULATORY"/>
    <property type="match status" value="1"/>
</dbReference>
<evidence type="ECO:0000256" key="10">
    <source>
        <dbReference type="SAM" id="Phobius"/>
    </source>
</evidence>
<keyword evidence="15" id="KW-1185">Reference proteome</keyword>
<dbReference type="SUPFAM" id="SSF52172">
    <property type="entry name" value="CheY-like"/>
    <property type="match status" value="1"/>
</dbReference>
<dbReference type="FunFam" id="3.30.565.10:FF:000006">
    <property type="entry name" value="Sensor histidine kinase WalK"/>
    <property type="match status" value="1"/>
</dbReference>
<dbReference type="SUPFAM" id="SSF63829">
    <property type="entry name" value="Calcium-dependent phosphotriesterase"/>
    <property type="match status" value="1"/>
</dbReference>
<dbReference type="PROSITE" id="PS01124">
    <property type="entry name" value="HTH_ARAC_FAMILY_2"/>
    <property type="match status" value="1"/>
</dbReference>
<sequence length="1334" mass="148666">MGDYTPTSLKSTKNGLFITVVVMVFLFLAQKGYGSQHVISEVLRIDNSTGLSSQKVYSLAEDASGAIWISTKSGVDRYNGRILKNYSLEGDSFYGDRAGRIIQLYLNEGDLYAYESTGKIHKYTPVYDSFILTSNLSDLSHSDVVLNKMLVSSDNSILYATNDGLFKYVSDKDYRPILPGAAVNDIIIAKGYLFAATSSGLKIMRDDHAVKDVGLLKDTKIQSLYFDEENDALYIGAFNKGLYKLDLSDFSVAQIHATNSLLHKPIRSIVKLSPERLAIGIDGSGVLAYNVKANSLATFVNTELAPEFSFTGNGIYALLNDGHGNLWIGSYTGGVTMVSLSQSPIQIITHIKDNPNSLVNNNVNYIIESTDGNIWYATDRGISIYNPRTGIWKNSLSGIVVVSLCEDGNGNVLAGCYGDGVYRMDLSGNIKGHWTQSDGALSSNYIFAIQTDCHGKIWVGSPHGCLVALNSDGSLYHRFEIDGVMSISVVDEKRIGVATGNGFYIIDADTNSYNWYANFQEQSEHDVSAYIIPMMFTKGTTVWLGTEGGGLNLYDYKNRKIIREIKMSDGLPSNDIYGLVHDDKGRLWASTGNGLAIIGDSTVSSLNFINGIAREYNKSSILRTSNGDLIFGSTAGAVRLSPDKISVAEYSAPLRISRFTIDGISEEESAKIIPELFEMLQNRNIVLSASHNSFDVDFEAINIDYRNDIAYQYILEGYDHDWSEMTMNGTARFRNVPPGNYTLKIKALRKSDGRVIDETSIDITVEEPWWNTIWARICYLAIIVFIIYFIIRYKWYQLRKEHDEDKIRFFINTAHDIRTPLSLVMSPIEELKTQDGLSEKAKYLLDVAGANIRKLNAVTAQLLDFEKIDSRKAKVNIEPINLNYLLSEELSCFNNVGEKRGITLHLQVPDEQVVVSADRHLLELMLDNLMSNACKYTNQGGKVEVSLTANKSKAVIRITDNGIGIPEKEQKNIFTNVYRAENARASQETGNGFGLLQVKRIVEMLNGNIGFTSKENAGTTFTISFKRIYDEPVIHWNPNNLNEALNEIRIPSPVVSAVSESKDETLLIVEDNDDLRNYLTATFSVEYNVVSTISAEDALRFLENHYPDIIISDVMMPGIQGDELCSMIKNNPDTADIPVILLTAKTTHDAIVNGIEKGADDYIAKPFSLDILKSKVRGMLHNRKRIREYLMRLALMRAEGDVVEVKTIPQIVEEPTLTEGNRTSEMLASDKAFVDKAVDIIIANISNTEFDIEYLCREMAMSRTLFFGRLKSLTGKAPQEFIRILKLERAAELLKQKTPVTEVAVMTGFANSKYFSTIFKKHFGVSPSKFCEQN</sequence>
<dbReference type="InterPro" id="IPR003594">
    <property type="entry name" value="HATPase_dom"/>
</dbReference>
<feature type="modified residue" description="4-aspartylphosphate" evidence="9">
    <location>
        <position position="1113"/>
    </location>
</feature>
<dbReference type="InterPro" id="IPR004358">
    <property type="entry name" value="Sig_transdc_His_kin-like_C"/>
</dbReference>
<dbReference type="InterPro" id="IPR005467">
    <property type="entry name" value="His_kinase_dom"/>
</dbReference>
<keyword evidence="5 14" id="KW-0418">Kinase</keyword>
<dbReference type="Pfam" id="PF07495">
    <property type="entry name" value="Y_Y_Y"/>
    <property type="match status" value="1"/>
</dbReference>
<keyword evidence="8" id="KW-0804">Transcription</keyword>
<dbReference type="GO" id="GO:0003700">
    <property type="term" value="F:DNA-binding transcription factor activity"/>
    <property type="evidence" value="ECO:0007669"/>
    <property type="project" value="InterPro"/>
</dbReference>
<dbReference type="SUPFAM" id="SSF47384">
    <property type="entry name" value="Homodimeric domain of signal transducing histidine kinase"/>
    <property type="match status" value="1"/>
</dbReference>
<dbReference type="PROSITE" id="PS50109">
    <property type="entry name" value="HIS_KIN"/>
    <property type="match status" value="1"/>
</dbReference>
<evidence type="ECO:0000259" key="13">
    <source>
        <dbReference type="PROSITE" id="PS50110"/>
    </source>
</evidence>
<dbReference type="Proteomes" id="UP000244905">
    <property type="component" value="Unassembled WGS sequence"/>
</dbReference>
<dbReference type="EC" id="2.7.13.3" evidence="2"/>
<organism evidence="14 15">
    <name type="scientific">Duncaniella muris</name>
    <dbReference type="NCBI Taxonomy" id="2094150"/>
    <lineage>
        <taxon>Bacteria</taxon>
        <taxon>Pseudomonadati</taxon>
        <taxon>Bacteroidota</taxon>
        <taxon>Bacteroidia</taxon>
        <taxon>Bacteroidales</taxon>
        <taxon>Muribaculaceae</taxon>
        <taxon>Duncaniella</taxon>
    </lineage>
</organism>
<evidence type="ECO:0000256" key="9">
    <source>
        <dbReference type="PROSITE-ProRule" id="PRU00169"/>
    </source>
</evidence>
<dbReference type="Pfam" id="PF12833">
    <property type="entry name" value="HTH_18"/>
    <property type="match status" value="1"/>
</dbReference>
<dbReference type="InterPro" id="IPR011006">
    <property type="entry name" value="CheY-like_superfamily"/>
</dbReference>
<comment type="catalytic activity">
    <reaction evidence="1">
        <text>ATP + protein L-histidine = ADP + protein N-phospho-L-histidine.</text>
        <dbReference type="EC" id="2.7.13.3"/>
    </reaction>
</comment>
<dbReference type="Pfam" id="PF07494">
    <property type="entry name" value="Reg_prop"/>
    <property type="match status" value="3"/>
</dbReference>
<feature type="transmembrane region" description="Helical" evidence="10">
    <location>
        <begin position="12"/>
        <end position="29"/>
    </location>
</feature>
<dbReference type="InterPro" id="IPR015943">
    <property type="entry name" value="WD40/YVTN_repeat-like_dom_sf"/>
</dbReference>
<dbReference type="InterPro" id="IPR011047">
    <property type="entry name" value="Quinoprotein_ADH-like_sf"/>
</dbReference>
<evidence type="ECO:0000256" key="3">
    <source>
        <dbReference type="ARBA" id="ARBA00022553"/>
    </source>
</evidence>
<dbReference type="Gene3D" id="1.10.287.130">
    <property type="match status" value="1"/>
</dbReference>
<gene>
    <name evidence="14" type="ORF">C5O23_09695</name>
</gene>
<dbReference type="InterPro" id="IPR003661">
    <property type="entry name" value="HisK_dim/P_dom"/>
</dbReference>
<dbReference type="Gene3D" id="2.60.40.10">
    <property type="entry name" value="Immunoglobulins"/>
    <property type="match status" value="1"/>
</dbReference>
<dbReference type="SUPFAM" id="SSF101898">
    <property type="entry name" value="NHL repeat"/>
    <property type="match status" value="1"/>
</dbReference>
<dbReference type="Pfam" id="PF00512">
    <property type="entry name" value="HisKA"/>
    <property type="match status" value="1"/>
</dbReference>
<evidence type="ECO:0000259" key="12">
    <source>
        <dbReference type="PROSITE" id="PS50109"/>
    </source>
</evidence>
<dbReference type="PROSITE" id="PS00041">
    <property type="entry name" value="HTH_ARAC_FAMILY_1"/>
    <property type="match status" value="1"/>
</dbReference>
<dbReference type="InterPro" id="IPR009057">
    <property type="entry name" value="Homeodomain-like_sf"/>
</dbReference>
<dbReference type="Gene3D" id="2.130.10.10">
    <property type="entry name" value="YVTN repeat-like/Quinoprotein amine dehydrogenase"/>
    <property type="match status" value="2"/>
</dbReference>
<keyword evidence="10" id="KW-0472">Membrane</keyword>
<feature type="domain" description="Response regulatory" evidence="13">
    <location>
        <begin position="1065"/>
        <end position="1180"/>
    </location>
</feature>
<keyword evidence="6" id="KW-0805">Transcription regulation</keyword>
<evidence type="ECO:0000259" key="11">
    <source>
        <dbReference type="PROSITE" id="PS01124"/>
    </source>
</evidence>
<dbReference type="SMART" id="SM00342">
    <property type="entry name" value="HTH_ARAC"/>
    <property type="match status" value="1"/>
</dbReference>
<evidence type="ECO:0000256" key="4">
    <source>
        <dbReference type="ARBA" id="ARBA00022679"/>
    </source>
</evidence>
<dbReference type="InterPro" id="IPR011110">
    <property type="entry name" value="Reg_prop"/>
</dbReference>
<keyword evidence="4" id="KW-0808">Transferase</keyword>
<dbReference type="Pfam" id="PF02518">
    <property type="entry name" value="HATPase_c"/>
    <property type="match status" value="1"/>
</dbReference>
<dbReference type="EMBL" id="PUEC01000021">
    <property type="protein sequence ID" value="PWB01457.1"/>
    <property type="molecule type" value="Genomic_DNA"/>
</dbReference>
<dbReference type="PANTHER" id="PTHR43547:SF2">
    <property type="entry name" value="HYBRID SIGNAL TRANSDUCTION HISTIDINE KINASE C"/>
    <property type="match status" value="1"/>
</dbReference>
<accession>A0A2V1IIT5</accession>
<evidence type="ECO:0000313" key="14">
    <source>
        <dbReference type="EMBL" id="PWB01457.1"/>
    </source>
</evidence>
<feature type="domain" description="HTH araC/xylS-type" evidence="11">
    <location>
        <begin position="1235"/>
        <end position="1333"/>
    </location>
</feature>
<dbReference type="PRINTS" id="PR00344">
    <property type="entry name" value="BCTRLSENSOR"/>
</dbReference>
<protein>
    <recommendedName>
        <fullName evidence="2">histidine kinase</fullName>
        <ecNumber evidence="2">2.7.13.3</ecNumber>
    </recommendedName>
</protein>
<comment type="caution">
    <text evidence="14">The sequence shown here is derived from an EMBL/GenBank/DDBJ whole genome shotgun (WGS) entry which is preliminary data.</text>
</comment>
<dbReference type="InterPro" id="IPR036890">
    <property type="entry name" value="HATPase_C_sf"/>
</dbReference>
<evidence type="ECO:0000256" key="5">
    <source>
        <dbReference type="ARBA" id="ARBA00022777"/>
    </source>
</evidence>
<dbReference type="InterPro" id="IPR011123">
    <property type="entry name" value="Y_Y_Y"/>
</dbReference>
<dbReference type="CDD" id="cd00082">
    <property type="entry name" value="HisKA"/>
    <property type="match status" value="1"/>
</dbReference>
<reference evidence="15" key="1">
    <citation type="submission" date="2018-02" db="EMBL/GenBank/DDBJ databases">
        <authorList>
            <person name="Clavel T."/>
            <person name="Strowig T."/>
        </authorList>
    </citation>
    <scope>NUCLEOTIDE SEQUENCE [LARGE SCALE GENOMIC DNA]</scope>
    <source>
        <strain evidence="15">DSM 103720</strain>
    </source>
</reference>
<dbReference type="GO" id="GO:0043565">
    <property type="term" value="F:sequence-specific DNA binding"/>
    <property type="evidence" value="ECO:0007669"/>
    <property type="project" value="InterPro"/>
</dbReference>
<dbReference type="InterPro" id="IPR036097">
    <property type="entry name" value="HisK_dim/P_sf"/>
</dbReference>
<name>A0A2V1IIT5_9BACT</name>
<dbReference type="SUPFAM" id="SSF46689">
    <property type="entry name" value="Homeodomain-like"/>
    <property type="match status" value="1"/>
</dbReference>
<dbReference type="GO" id="GO:0000155">
    <property type="term" value="F:phosphorelay sensor kinase activity"/>
    <property type="evidence" value="ECO:0007669"/>
    <property type="project" value="InterPro"/>
</dbReference>
<keyword evidence="10" id="KW-0812">Transmembrane</keyword>
<dbReference type="CDD" id="cd00075">
    <property type="entry name" value="HATPase"/>
    <property type="match status" value="1"/>
</dbReference>
<keyword evidence="10" id="KW-1133">Transmembrane helix</keyword>
<dbReference type="SUPFAM" id="SSF55874">
    <property type="entry name" value="ATPase domain of HSP90 chaperone/DNA topoisomerase II/histidine kinase"/>
    <property type="match status" value="1"/>
</dbReference>
<dbReference type="InterPro" id="IPR018062">
    <property type="entry name" value="HTH_AraC-typ_CS"/>
</dbReference>
<feature type="domain" description="Histidine kinase" evidence="12">
    <location>
        <begin position="812"/>
        <end position="1029"/>
    </location>
</feature>
<dbReference type="SUPFAM" id="SSF50998">
    <property type="entry name" value="Quinoprotein alcohol dehydrogenase-like"/>
    <property type="match status" value="1"/>
</dbReference>
<dbReference type="SMART" id="SM00387">
    <property type="entry name" value="HATPase_c"/>
    <property type="match status" value="1"/>
</dbReference>
<evidence type="ECO:0000256" key="8">
    <source>
        <dbReference type="ARBA" id="ARBA00023163"/>
    </source>
</evidence>
<keyword evidence="3 9" id="KW-0597">Phosphoprotein</keyword>
<proteinExistence type="predicted"/>
<evidence type="ECO:0000256" key="6">
    <source>
        <dbReference type="ARBA" id="ARBA00023015"/>
    </source>
</evidence>
<dbReference type="PANTHER" id="PTHR43547">
    <property type="entry name" value="TWO-COMPONENT HISTIDINE KINASE"/>
    <property type="match status" value="1"/>
</dbReference>
<dbReference type="InterPro" id="IPR001789">
    <property type="entry name" value="Sig_transdc_resp-reg_receiver"/>
</dbReference>
<dbReference type="InterPro" id="IPR018060">
    <property type="entry name" value="HTH_AraC"/>
</dbReference>
<evidence type="ECO:0000313" key="15">
    <source>
        <dbReference type="Proteomes" id="UP000244905"/>
    </source>
</evidence>